<dbReference type="Pfam" id="PF04932">
    <property type="entry name" value="Wzy_C"/>
    <property type="match status" value="1"/>
</dbReference>
<feature type="transmembrane region" description="Helical" evidence="5">
    <location>
        <begin position="227"/>
        <end position="256"/>
    </location>
</feature>
<accession>A0A1G1VN50</accession>
<evidence type="ECO:0000256" key="1">
    <source>
        <dbReference type="ARBA" id="ARBA00004141"/>
    </source>
</evidence>
<evidence type="ECO:0000256" key="5">
    <source>
        <dbReference type="SAM" id="Phobius"/>
    </source>
</evidence>
<dbReference type="Proteomes" id="UP000179069">
    <property type="component" value="Unassembled WGS sequence"/>
</dbReference>
<dbReference type="InterPro" id="IPR007016">
    <property type="entry name" value="O-antigen_ligase-rel_domated"/>
</dbReference>
<proteinExistence type="predicted"/>
<feature type="transmembrane region" description="Helical" evidence="5">
    <location>
        <begin position="166"/>
        <end position="184"/>
    </location>
</feature>
<dbReference type="EMBL" id="MHCI01000009">
    <property type="protein sequence ID" value="OGY16829.1"/>
    <property type="molecule type" value="Genomic_DNA"/>
</dbReference>
<sequence length="417" mass="45675">MKLGDKLEKALFVLFIVLFPVQLGKHFWPTSAFIGGLRVDYLSPTIYVSDVLLLLLLVVSAAKTDWHRIKINISRKFGVIGVLACAFIVWNIIGSGRPSTAIYVWLRYIEAAGLLLYVRRTKLQVKQLLTRILPIPILYSSLIALAQFLKGGSLGGMLYWLGERSFSLTTPGIATASLFGRLVIRPYATFPHPNALAGFMLIAGLIWMWGVGRGPAKTSQQLSGTRFIVMVMTAGTLMLTQSLSSIVTAVMVLALWARSALSGPSKGLAAVLVTAVLIGTLVALPPEPQSLSQRLVQAREAWLMLRAHPMQGVGLGNFIPNLLTKNNLYPASPFLYFQPVHNIYLLIASELGIIGALAFFWLITTALKQALGKKSKALVFALLGIFIIGIVDHYWSTLQQTRLLFAALLGLAFRKES</sequence>
<dbReference type="GO" id="GO:0016020">
    <property type="term" value="C:membrane"/>
    <property type="evidence" value="ECO:0007669"/>
    <property type="project" value="UniProtKB-SubCell"/>
</dbReference>
<evidence type="ECO:0000313" key="7">
    <source>
        <dbReference type="EMBL" id="OGY16829.1"/>
    </source>
</evidence>
<feature type="transmembrane region" description="Helical" evidence="5">
    <location>
        <begin position="138"/>
        <end position="160"/>
    </location>
</feature>
<comment type="caution">
    <text evidence="7">The sequence shown here is derived from an EMBL/GenBank/DDBJ whole genome shotgun (WGS) entry which is preliminary data.</text>
</comment>
<feature type="transmembrane region" description="Helical" evidence="5">
    <location>
        <begin position="343"/>
        <end position="365"/>
    </location>
</feature>
<organism evidence="7 8">
    <name type="scientific">Candidatus Chisholmbacteria bacterium RIFCSPHIGHO2_01_FULL_49_18</name>
    <dbReference type="NCBI Taxonomy" id="1797590"/>
    <lineage>
        <taxon>Bacteria</taxon>
        <taxon>Candidatus Chisholmiibacteriota</taxon>
    </lineage>
</organism>
<protein>
    <recommendedName>
        <fullName evidence="6">O-antigen ligase-related domain-containing protein</fullName>
    </recommendedName>
</protein>
<evidence type="ECO:0000256" key="2">
    <source>
        <dbReference type="ARBA" id="ARBA00022692"/>
    </source>
</evidence>
<feature type="transmembrane region" description="Helical" evidence="5">
    <location>
        <begin position="100"/>
        <end position="118"/>
    </location>
</feature>
<keyword evidence="4 5" id="KW-0472">Membrane</keyword>
<feature type="transmembrane region" description="Helical" evidence="5">
    <location>
        <begin position="77"/>
        <end position="94"/>
    </location>
</feature>
<feature type="transmembrane region" description="Helical" evidence="5">
    <location>
        <begin position="377"/>
        <end position="395"/>
    </location>
</feature>
<reference evidence="7 8" key="1">
    <citation type="journal article" date="2016" name="Nat. Commun.">
        <title>Thousands of microbial genomes shed light on interconnected biogeochemical processes in an aquifer system.</title>
        <authorList>
            <person name="Anantharaman K."/>
            <person name="Brown C.T."/>
            <person name="Hug L.A."/>
            <person name="Sharon I."/>
            <person name="Castelle C.J."/>
            <person name="Probst A.J."/>
            <person name="Thomas B.C."/>
            <person name="Singh A."/>
            <person name="Wilkins M.J."/>
            <person name="Karaoz U."/>
            <person name="Brodie E.L."/>
            <person name="Williams K.H."/>
            <person name="Hubbard S.S."/>
            <person name="Banfield J.F."/>
        </authorList>
    </citation>
    <scope>NUCLEOTIDE SEQUENCE [LARGE SCALE GENOMIC DNA]</scope>
</reference>
<dbReference type="AlphaFoldDB" id="A0A1G1VN50"/>
<feature type="transmembrane region" description="Helical" evidence="5">
    <location>
        <begin position="268"/>
        <end position="285"/>
    </location>
</feature>
<dbReference type="PANTHER" id="PTHR37422">
    <property type="entry name" value="TEICHURONIC ACID BIOSYNTHESIS PROTEIN TUAE"/>
    <property type="match status" value="1"/>
</dbReference>
<evidence type="ECO:0000256" key="4">
    <source>
        <dbReference type="ARBA" id="ARBA00023136"/>
    </source>
</evidence>
<keyword evidence="3 5" id="KW-1133">Transmembrane helix</keyword>
<gene>
    <name evidence="7" type="ORF">A2785_03625</name>
</gene>
<feature type="domain" description="O-antigen ligase-related" evidence="6">
    <location>
        <begin position="229"/>
        <end position="360"/>
    </location>
</feature>
<evidence type="ECO:0000259" key="6">
    <source>
        <dbReference type="Pfam" id="PF04932"/>
    </source>
</evidence>
<evidence type="ECO:0000313" key="8">
    <source>
        <dbReference type="Proteomes" id="UP000179069"/>
    </source>
</evidence>
<dbReference type="InterPro" id="IPR051533">
    <property type="entry name" value="WaaL-like"/>
</dbReference>
<feature type="transmembrane region" description="Helical" evidence="5">
    <location>
        <begin position="196"/>
        <end position="215"/>
    </location>
</feature>
<evidence type="ECO:0000256" key="3">
    <source>
        <dbReference type="ARBA" id="ARBA00022989"/>
    </source>
</evidence>
<name>A0A1G1VN50_9BACT</name>
<dbReference type="PANTHER" id="PTHR37422:SF13">
    <property type="entry name" value="LIPOPOLYSACCHARIDE BIOSYNTHESIS PROTEIN PA4999-RELATED"/>
    <property type="match status" value="1"/>
</dbReference>
<keyword evidence="2 5" id="KW-0812">Transmembrane</keyword>
<comment type="subcellular location">
    <subcellularLocation>
        <location evidence="1">Membrane</location>
        <topology evidence="1">Multi-pass membrane protein</topology>
    </subcellularLocation>
</comment>
<feature type="transmembrane region" description="Helical" evidence="5">
    <location>
        <begin position="47"/>
        <end position="65"/>
    </location>
</feature>